<keyword evidence="1" id="KW-0472">Membrane</keyword>
<reference evidence="2" key="1">
    <citation type="submission" date="2015-11" db="EMBL/GenBank/DDBJ databases">
        <title>De novo transcriptome assembly of four potential Pierce s Disease insect vectors from Arizona vineyards.</title>
        <authorList>
            <person name="Tassone E.E."/>
        </authorList>
    </citation>
    <scope>NUCLEOTIDE SEQUENCE</scope>
</reference>
<feature type="transmembrane region" description="Helical" evidence="1">
    <location>
        <begin position="304"/>
        <end position="323"/>
    </location>
</feature>
<proteinExistence type="predicted"/>
<feature type="non-terminal residue" evidence="2">
    <location>
        <position position="1"/>
    </location>
</feature>
<sequence>PVRPVAPCVSALTSRSPDSGQCRCVPPGRCSHVRTPGGAMCVLVTVMCLGLVVLEGLALPTTLQRHVCSQQCVAGCEQTMDDAERSTDTICCDCQSLCDELCHLQDRKQSNSADLYDGSSPSVDSLLTPESARFLSNDKRRRLFASCRPCRPRSRRKPRSPSLREAALIARSVGLDLGTLGDDDAGGNLPSVDEVISSNQVMVNWYPHLSSMSRERDVVSARVAWDPPLGSGPWYLVTWGTEGGDLSGNLLTNTSATSLSLGPDTLYHVQISVSSTGQTSQCLLVDTRSPPAHRLMAPLSGAEGLAGAGAAILVFLMAILLIAGRKPSPAKEIDQPRDFNHFKLYPPPVTIAQATPTTPTVMGTTPSPLDLVV</sequence>
<keyword evidence="1" id="KW-1133">Transmembrane helix</keyword>
<evidence type="ECO:0000256" key="1">
    <source>
        <dbReference type="SAM" id="Phobius"/>
    </source>
</evidence>
<gene>
    <name evidence="2" type="ORF">g.7382</name>
</gene>
<name>A0A1B6MHR4_9HEMI</name>
<dbReference type="CDD" id="cd00063">
    <property type="entry name" value="FN3"/>
    <property type="match status" value="1"/>
</dbReference>
<dbReference type="AlphaFoldDB" id="A0A1B6MHR4"/>
<dbReference type="EMBL" id="GEBQ01004514">
    <property type="protein sequence ID" value="JAT35463.1"/>
    <property type="molecule type" value="Transcribed_RNA"/>
</dbReference>
<accession>A0A1B6MHR4</accession>
<organism evidence="2">
    <name type="scientific">Graphocephala atropunctata</name>
    <dbReference type="NCBI Taxonomy" id="36148"/>
    <lineage>
        <taxon>Eukaryota</taxon>
        <taxon>Metazoa</taxon>
        <taxon>Ecdysozoa</taxon>
        <taxon>Arthropoda</taxon>
        <taxon>Hexapoda</taxon>
        <taxon>Insecta</taxon>
        <taxon>Pterygota</taxon>
        <taxon>Neoptera</taxon>
        <taxon>Paraneoptera</taxon>
        <taxon>Hemiptera</taxon>
        <taxon>Auchenorrhyncha</taxon>
        <taxon>Membracoidea</taxon>
        <taxon>Cicadellidae</taxon>
        <taxon>Cicadellinae</taxon>
        <taxon>Cicadellini</taxon>
        <taxon>Graphocephala</taxon>
    </lineage>
</organism>
<dbReference type="InterPro" id="IPR036116">
    <property type="entry name" value="FN3_sf"/>
</dbReference>
<dbReference type="SUPFAM" id="SSF49265">
    <property type="entry name" value="Fibronectin type III"/>
    <property type="match status" value="1"/>
</dbReference>
<keyword evidence="1" id="KW-0812">Transmembrane</keyword>
<evidence type="ECO:0000313" key="2">
    <source>
        <dbReference type="EMBL" id="JAT35463.1"/>
    </source>
</evidence>
<protein>
    <submittedName>
        <fullName evidence="2">Uncharacterized protein</fullName>
    </submittedName>
</protein>
<dbReference type="InterPro" id="IPR003961">
    <property type="entry name" value="FN3_dom"/>
</dbReference>